<sequence length="48" mass="5340">AIRVEEEVREIYPPKDSDDPRPPAFACLATGNQSVNLKLKMGNKSLKL</sequence>
<reference evidence="2" key="1">
    <citation type="journal article" date="2014" name="Front. Microbiol.">
        <title>High frequency of phylogenetically diverse reductive dehalogenase-homologous genes in deep subseafloor sedimentary metagenomes.</title>
        <authorList>
            <person name="Kawai M."/>
            <person name="Futagami T."/>
            <person name="Toyoda A."/>
            <person name="Takaki Y."/>
            <person name="Nishi S."/>
            <person name="Hori S."/>
            <person name="Arai W."/>
            <person name="Tsubouchi T."/>
            <person name="Morono Y."/>
            <person name="Uchiyama I."/>
            <person name="Ito T."/>
            <person name="Fujiyama A."/>
            <person name="Inagaki F."/>
            <person name="Takami H."/>
        </authorList>
    </citation>
    <scope>NUCLEOTIDE SEQUENCE</scope>
    <source>
        <strain evidence="2">Expedition CK06-06</strain>
    </source>
</reference>
<protein>
    <submittedName>
        <fullName evidence="2">Uncharacterized protein</fullName>
    </submittedName>
</protein>
<feature type="region of interest" description="Disordered" evidence="1">
    <location>
        <begin position="1"/>
        <end position="22"/>
    </location>
</feature>
<evidence type="ECO:0000256" key="1">
    <source>
        <dbReference type="SAM" id="MobiDB-lite"/>
    </source>
</evidence>
<proteinExistence type="predicted"/>
<comment type="caution">
    <text evidence="2">The sequence shown here is derived from an EMBL/GenBank/DDBJ whole genome shotgun (WGS) entry which is preliminary data.</text>
</comment>
<evidence type="ECO:0000313" key="2">
    <source>
        <dbReference type="EMBL" id="GAJ09643.1"/>
    </source>
</evidence>
<organism evidence="2">
    <name type="scientific">marine sediment metagenome</name>
    <dbReference type="NCBI Taxonomy" id="412755"/>
    <lineage>
        <taxon>unclassified sequences</taxon>
        <taxon>metagenomes</taxon>
        <taxon>ecological metagenomes</taxon>
    </lineage>
</organism>
<gene>
    <name evidence="2" type="ORF">S12H4_49122</name>
</gene>
<dbReference type="EMBL" id="BARW01030783">
    <property type="protein sequence ID" value="GAJ09643.1"/>
    <property type="molecule type" value="Genomic_DNA"/>
</dbReference>
<feature type="compositionally biased region" description="Basic and acidic residues" evidence="1">
    <location>
        <begin position="1"/>
        <end position="21"/>
    </location>
</feature>
<name>X1TWD5_9ZZZZ</name>
<feature type="non-terminal residue" evidence="2">
    <location>
        <position position="1"/>
    </location>
</feature>
<accession>X1TWD5</accession>
<dbReference type="AlphaFoldDB" id="X1TWD5"/>